<sequence length="175" mass="19412">MLIHLKDLASKGTIRIEGTEDMTGILPKSGSLLGYGPLQVRLEARDKAGTAEVTGELDIDVEQSCSRCLSPVGQHLTIPFHETFVKGEEQELEESEDEDQDEEDVLYVSEDRFELKPYLAESVLMALPFIPLCSENCQGLCPVCGTNRNEKACECKTEKVDPRLAGLADFFKDRS</sequence>
<evidence type="ECO:0000313" key="1">
    <source>
        <dbReference type="EMBL" id="KEQ23365.1"/>
    </source>
</evidence>
<dbReference type="OrthoDB" id="9790372at2"/>
<comment type="caution">
    <text evidence="1">The sequence shown here is derived from an EMBL/GenBank/DDBJ whole genome shotgun (WGS) entry which is preliminary data.</text>
</comment>
<dbReference type="PANTHER" id="PTHR34374">
    <property type="entry name" value="LARGE RIBOSOMAL RNA SUBUNIT ACCUMULATION PROTEIN YCED HOMOLOG 1, CHLOROPLASTIC"/>
    <property type="match status" value="1"/>
</dbReference>
<dbReference type="PANTHER" id="PTHR34374:SF1">
    <property type="entry name" value="LARGE RIBOSOMAL RNA SUBUNIT ACCUMULATION PROTEIN YCED HOMOLOG 1, CHLOROPLASTIC"/>
    <property type="match status" value="1"/>
</dbReference>
<accession>A0A081NY42</accession>
<name>A0A081NY42_9BACL</name>
<evidence type="ECO:0000313" key="2">
    <source>
        <dbReference type="Proteomes" id="UP000028123"/>
    </source>
</evidence>
<gene>
    <name evidence="1" type="ORF">ET33_17215</name>
</gene>
<reference evidence="1 2" key="1">
    <citation type="submission" date="2014-06" db="EMBL/GenBank/DDBJ databases">
        <title>Draft genome sequence of Paenibacillus sp. MSt1.</title>
        <authorList>
            <person name="Aw Y.K."/>
            <person name="Ong K.S."/>
            <person name="Gan H.M."/>
            <person name="Lee S.M."/>
        </authorList>
    </citation>
    <scope>NUCLEOTIDE SEQUENCE [LARGE SCALE GENOMIC DNA]</scope>
    <source>
        <strain evidence="1 2">MSt1</strain>
    </source>
</reference>
<organism evidence="1 2">
    <name type="scientific">Paenibacillus tyrfis</name>
    <dbReference type="NCBI Taxonomy" id="1501230"/>
    <lineage>
        <taxon>Bacteria</taxon>
        <taxon>Bacillati</taxon>
        <taxon>Bacillota</taxon>
        <taxon>Bacilli</taxon>
        <taxon>Bacillales</taxon>
        <taxon>Paenibacillaceae</taxon>
        <taxon>Paenibacillus</taxon>
    </lineage>
</organism>
<dbReference type="InterPro" id="IPR003772">
    <property type="entry name" value="YceD"/>
</dbReference>
<dbReference type="Proteomes" id="UP000028123">
    <property type="component" value="Unassembled WGS sequence"/>
</dbReference>
<dbReference type="EMBL" id="JNVM01000023">
    <property type="protein sequence ID" value="KEQ23365.1"/>
    <property type="molecule type" value="Genomic_DNA"/>
</dbReference>
<keyword evidence="2" id="KW-1185">Reference proteome</keyword>
<dbReference type="Pfam" id="PF02620">
    <property type="entry name" value="YceD"/>
    <property type="match status" value="1"/>
</dbReference>
<dbReference type="AlphaFoldDB" id="A0A081NY42"/>
<protein>
    <recommendedName>
        <fullName evidence="3">Metal-binding protein</fullName>
    </recommendedName>
</protein>
<evidence type="ECO:0008006" key="3">
    <source>
        <dbReference type="Google" id="ProtNLM"/>
    </source>
</evidence>
<dbReference type="eggNOG" id="COG1399">
    <property type="taxonomic scope" value="Bacteria"/>
</dbReference>
<dbReference type="RefSeq" id="WP_036689010.1">
    <property type="nucleotide sequence ID" value="NZ_FYEP01000040.1"/>
</dbReference>
<proteinExistence type="predicted"/>